<dbReference type="Proteomes" id="UP001189429">
    <property type="component" value="Unassembled WGS sequence"/>
</dbReference>
<evidence type="ECO:0000256" key="2">
    <source>
        <dbReference type="SAM" id="Phobius"/>
    </source>
</evidence>
<keyword evidence="2" id="KW-1133">Transmembrane helix</keyword>
<feature type="region of interest" description="Disordered" evidence="1">
    <location>
        <begin position="33"/>
        <end position="60"/>
    </location>
</feature>
<gene>
    <name evidence="3" type="ORF">PCOR1329_LOCUS9969</name>
</gene>
<feature type="transmembrane region" description="Helical" evidence="2">
    <location>
        <begin position="128"/>
        <end position="150"/>
    </location>
</feature>
<evidence type="ECO:0000313" key="4">
    <source>
        <dbReference type="Proteomes" id="UP001189429"/>
    </source>
</evidence>
<dbReference type="EMBL" id="CAUYUJ010002803">
    <property type="protein sequence ID" value="CAK0802447.1"/>
    <property type="molecule type" value="Genomic_DNA"/>
</dbReference>
<evidence type="ECO:0000313" key="3">
    <source>
        <dbReference type="EMBL" id="CAK0802447.1"/>
    </source>
</evidence>
<reference evidence="3" key="1">
    <citation type="submission" date="2023-10" db="EMBL/GenBank/DDBJ databases">
        <authorList>
            <person name="Chen Y."/>
            <person name="Shah S."/>
            <person name="Dougan E. K."/>
            <person name="Thang M."/>
            <person name="Chan C."/>
        </authorList>
    </citation>
    <scope>NUCLEOTIDE SEQUENCE [LARGE SCALE GENOMIC DNA]</scope>
</reference>
<comment type="caution">
    <text evidence="3">The sequence shown here is derived from an EMBL/GenBank/DDBJ whole genome shotgun (WGS) entry which is preliminary data.</text>
</comment>
<keyword evidence="4" id="KW-1185">Reference proteome</keyword>
<proteinExistence type="predicted"/>
<organism evidence="3 4">
    <name type="scientific">Prorocentrum cordatum</name>
    <dbReference type="NCBI Taxonomy" id="2364126"/>
    <lineage>
        <taxon>Eukaryota</taxon>
        <taxon>Sar</taxon>
        <taxon>Alveolata</taxon>
        <taxon>Dinophyceae</taxon>
        <taxon>Prorocentrales</taxon>
        <taxon>Prorocentraceae</taxon>
        <taxon>Prorocentrum</taxon>
    </lineage>
</organism>
<sequence length="201" mass="21614">MRLPPERQAREVARLERPRWAQGLGSRCPHVASLAPSRLDSPSATRLLAQPPPEKKPGRSEMARSALAAACVLAALACAVYRGARAFVPAPQSPALRGDALAAAGILAAATPEAANAFTYNGKEYFDVFYGISPLYWAVCAFGIVFYGAVLKNAALKYNTPYGTTTNPDAKPVVTGKFVGMEVETNQTENYNYKGKDYINK</sequence>
<feature type="transmembrane region" description="Helical" evidence="2">
    <location>
        <begin position="65"/>
        <end position="84"/>
    </location>
</feature>
<evidence type="ECO:0000256" key="1">
    <source>
        <dbReference type="SAM" id="MobiDB-lite"/>
    </source>
</evidence>
<accession>A0ABN9QC27</accession>
<protein>
    <submittedName>
        <fullName evidence="3">Uncharacterized protein</fullName>
    </submittedName>
</protein>
<name>A0ABN9QC27_9DINO</name>
<keyword evidence="2" id="KW-0812">Transmembrane</keyword>
<keyword evidence="2" id="KW-0472">Membrane</keyword>